<sequence>MTADSVPAPRLARRPLRASATIELVSLAVLLVNIATGNAREIAALFGPVHGVAWLFGILATRRDPRRSTGATLRAIIPGIGGLLALRALEQADAQAAPDTGSGAR</sequence>
<dbReference type="RefSeq" id="WP_164503290.1">
    <property type="nucleotide sequence ID" value="NZ_JBFAUK010000012.1"/>
</dbReference>
<evidence type="ECO:0008006" key="4">
    <source>
        <dbReference type="Google" id="ProtNLM"/>
    </source>
</evidence>
<accession>A0ABV3K0C3</accession>
<keyword evidence="1" id="KW-0812">Transmembrane</keyword>
<dbReference type="Proteomes" id="UP001552594">
    <property type="component" value="Unassembled WGS sequence"/>
</dbReference>
<dbReference type="EMBL" id="JBFAUK010000012">
    <property type="protein sequence ID" value="MEV5508152.1"/>
    <property type="molecule type" value="Genomic_DNA"/>
</dbReference>
<evidence type="ECO:0000256" key="1">
    <source>
        <dbReference type="SAM" id="Phobius"/>
    </source>
</evidence>
<keyword evidence="1" id="KW-0472">Membrane</keyword>
<reference evidence="2 3" key="1">
    <citation type="submission" date="2024-06" db="EMBL/GenBank/DDBJ databases">
        <title>The Natural Products Discovery Center: Release of the First 8490 Sequenced Strains for Exploring Actinobacteria Biosynthetic Diversity.</title>
        <authorList>
            <person name="Kalkreuter E."/>
            <person name="Kautsar S.A."/>
            <person name="Yang D."/>
            <person name="Bader C.D."/>
            <person name="Teijaro C.N."/>
            <person name="Fluegel L."/>
            <person name="Davis C.M."/>
            <person name="Simpson J.R."/>
            <person name="Lauterbach L."/>
            <person name="Steele A.D."/>
            <person name="Gui C."/>
            <person name="Meng S."/>
            <person name="Li G."/>
            <person name="Viehrig K."/>
            <person name="Ye F."/>
            <person name="Su P."/>
            <person name="Kiefer A.F."/>
            <person name="Nichols A."/>
            <person name="Cepeda A.J."/>
            <person name="Yan W."/>
            <person name="Fan B."/>
            <person name="Jiang Y."/>
            <person name="Adhikari A."/>
            <person name="Zheng C.-J."/>
            <person name="Schuster L."/>
            <person name="Cowan T.M."/>
            <person name="Smanski M.J."/>
            <person name="Chevrette M.G."/>
            <person name="De Carvalho L.P.S."/>
            <person name="Shen B."/>
        </authorList>
    </citation>
    <scope>NUCLEOTIDE SEQUENCE [LARGE SCALE GENOMIC DNA]</scope>
    <source>
        <strain evidence="2 3">NPDC052347</strain>
    </source>
</reference>
<comment type="caution">
    <text evidence="2">The sequence shown here is derived from an EMBL/GenBank/DDBJ whole genome shotgun (WGS) entry which is preliminary data.</text>
</comment>
<gene>
    <name evidence="2" type="ORF">AB0L16_16975</name>
</gene>
<keyword evidence="3" id="KW-1185">Reference proteome</keyword>
<evidence type="ECO:0000313" key="3">
    <source>
        <dbReference type="Proteomes" id="UP001552594"/>
    </source>
</evidence>
<feature type="transmembrane region" description="Helical" evidence="1">
    <location>
        <begin position="42"/>
        <end position="60"/>
    </location>
</feature>
<protein>
    <recommendedName>
        <fullName evidence="4">DUF3817 domain-containing protein</fullName>
    </recommendedName>
</protein>
<name>A0ABV3K0C3_STRON</name>
<feature type="transmembrane region" description="Helical" evidence="1">
    <location>
        <begin position="20"/>
        <end position="36"/>
    </location>
</feature>
<proteinExistence type="predicted"/>
<evidence type="ECO:0000313" key="2">
    <source>
        <dbReference type="EMBL" id="MEV5508152.1"/>
    </source>
</evidence>
<organism evidence="2 3">
    <name type="scientific">Streptomyces orinoci</name>
    <name type="common">Streptoverticillium orinoci</name>
    <dbReference type="NCBI Taxonomy" id="67339"/>
    <lineage>
        <taxon>Bacteria</taxon>
        <taxon>Bacillati</taxon>
        <taxon>Actinomycetota</taxon>
        <taxon>Actinomycetes</taxon>
        <taxon>Kitasatosporales</taxon>
        <taxon>Streptomycetaceae</taxon>
        <taxon>Streptomyces</taxon>
    </lineage>
</organism>
<keyword evidence="1" id="KW-1133">Transmembrane helix</keyword>